<evidence type="ECO:0000256" key="3">
    <source>
        <dbReference type="ARBA" id="ARBA00023163"/>
    </source>
</evidence>
<dbReference type="Pfam" id="PF17932">
    <property type="entry name" value="TetR_C_24"/>
    <property type="match status" value="1"/>
</dbReference>
<organism evidence="6 7">
    <name type="scientific">Pseudonocardia halophobica</name>
    <dbReference type="NCBI Taxonomy" id="29401"/>
    <lineage>
        <taxon>Bacteria</taxon>
        <taxon>Bacillati</taxon>
        <taxon>Actinomycetota</taxon>
        <taxon>Actinomycetes</taxon>
        <taxon>Pseudonocardiales</taxon>
        <taxon>Pseudonocardiaceae</taxon>
        <taxon>Pseudonocardia</taxon>
    </lineage>
</organism>
<dbReference type="PANTHER" id="PTHR30055:SF234">
    <property type="entry name" value="HTH-TYPE TRANSCRIPTIONAL REGULATOR BETI"/>
    <property type="match status" value="1"/>
</dbReference>
<dbReference type="EMBL" id="BSFQ01000021">
    <property type="protein sequence ID" value="GLL13329.1"/>
    <property type="molecule type" value="Genomic_DNA"/>
</dbReference>
<dbReference type="Pfam" id="PF00440">
    <property type="entry name" value="TetR_N"/>
    <property type="match status" value="1"/>
</dbReference>
<gene>
    <name evidence="6" type="ORF">GCM10017577_44720</name>
</gene>
<keyword evidence="3" id="KW-0804">Transcription</keyword>
<dbReference type="AlphaFoldDB" id="A0A9W6L9K3"/>
<dbReference type="PROSITE" id="PS50977">
    <property type="entry name" value="HTH_TETR_2"/>
    <property type="match status" value="1"/>
</dbReference>
<dbReference type="InterPro" id="IPR036271">
    <property type="entry name" value="Tet_transcr_reg_TetR-rel_C_sf"/>
</dbReference>
<evidence type="ECO:0000256" key="4">
    <source>
        <dbReference type="PROSITE-ProRule" id="PRU00335"/>
    </source>
</evidence>
<dbReference type="GO" id="GO:0000976">
    <property type="term" value="F:transcription cis-regulatory region binding"/>
    <property type="evidence" value="ECO:0007669"/>
    <property type="project" value="TreeGrafter"/>
</dbReference>
<dbReference type="RefSeq" id="WP_037049137.1">
    <property type="nucleotide sequence ID" value="NZ_BAAAUZ010000003.1"/>
</dbReference>
<sequence>MTRELSRSGAGPGRQDILEAAAVAFTRNGYDATTIDDIADELRATKGRVYHYYRSKADIFLDVVLTGIRDLLTEVRPLAEAEGDAVERLERMVRRHAAKMMTRNAFQRVAVQAVEMRRLGQGPRYESLHDIVRMRDEYEQLFADVVAQGQREGAFRGTDPRLATKPVLGALNWITVWYDPELAGEDGVGQIADEYAEFVVGGLRRGSG</sequence>
<accession>A0A9W6L9K3</accession>
<keyword evidence="2 4" id="KW-0238">DNA-binding</keyword>
<dbReference type="SUPFAM" id="SSF46689">
    <property type="entry name" value="Homeodomain-like"/>
    <property type="match status" value="1"/>
</dbReference>
<dbReference type="InterPro" id="IPR050109">
    <property type="entry name" value="HTH-type_TetR-like_transc_reg"/>
</dbReference>
<evidence type="ECO:0000313" key="7">
    <source>
        <dbReference type="Proteomes" id="UP001143463"/>
    </source>
</evidence>
<evidence type="ECO:0000259" key="5">
    <source>
        <dbReference type="PROSITE" id="PS50977"/>
    </source>
</evidence>
<name>A0A9W6L9K3_9PSEU</name>
<evidence type="ECO:0000256" key="1">
    <source>
        <dbReference type="ARBA" id="ARBA00023015"/>
    </source>
</evidence>
<evidence type="ECO:0000256" key="2">
    <source>
        <dbReference type="ARBA" id="ARBA00023125"/>
    </source>
</evidence>
<dbReference type="Proteomes" id="UP001143463">
    <property type="component" value="Unassembled WGS sequence"/>
</dbReference>
<dbReference type="GO" id="GO:0003700">
    <property type="term" value="F:DNA-binding transcription factor activity"/>
    <property type="evidence" value="ECO:0007669"/>
    <property type="project" value="TreeGrafter"/>
</dbReference>
<dbReference type="PRINTS" id="PR00455">
    <property type="entry name" value="HTHTETR"/>
</dbReference>
<reference evidence="6" key="1">
    <citation type="journal article" date="2014" name="Int. J. Syst. Evol. Microbiol.">
        <title>Complete genome sequence of Corynebacterium casei LMG S-19264T (=DSM 44701T), isolated from a smear-ripened cheese.</title>
        <authorList>
            <consortium name="US DOE Joint Genome Institute (JGI-PGF)"/>
            <person name="Walter F."/>
            <person name="Albersmeier A."/>
            <person name="Kalinowski J."/>
            <person name="Ruckert C."/>
        </authorList>
    </citation>
    <scope>NUCLEOTIDE SEQUENCE</scope>
    <source>
        <strain evidence="6">VKM Ac-1069</strain>
    </source>
</reference>
<dbReference type="InterPro" id="IPR001647">
    <property type="entry name" value="HTH_TetR"/>
</dbReference>
<protein>
    <submittedName>
        <fullName evidence="6">TetR family transcriptional regulator</fullName>
    </submittedName>
</protein>
<proteinExistence type="predicted"/>
<feature type="domain" description="HTH tetR-type" evidence="5">
    <location>
        <begin position="11"/>
        <end position="71"/>
    </location>
</feature>
<evidence type="ECO:0000313" key="6">
    <source>
        <dbReference type="EMBL" id="GLL13329.1"/>
    </source>
</evidence>
<dbReference type="InterPro" id="IPR009057">
    <property type="entry name" value="Homeodomain-like_sf"/>
</dbReference>
<dbReference type="SUPFAM" id="SSF48498">
    <property type="entry name" value="Tetracyclin repressor-like, C-terminal domain"/>
    <property type="match status" value="1"/>
</dbReference>
<reference evidence="6" key="2">
    <citation type="submission" date="2023-01" db="EMBL/GenBank/DDBJ databases">
        <authorList>
            <person name="Sun Q."/>
            <person name="Evtushenko L."/>
        </authorList>
    </citation>
    <scope>NUCLEOTIDE SEQUENCE</scope>
    <source>
        <strain evidence="6">VKM Ac-1069</strain>
    </source>
</reference>
<dbReference type="Gene3D" id="1.10.357.10">
    <property type="entry name" value="Tetracycline Repressor, domain 2"/>
    <property type="match status" value="1"/>
</dbReference>
<dbReference type="InterPro" id="IPR041490">
    <property type="entry name" value="KstR2_TetR_C"/>
</dbReference>
<dbReference type="Gene3D" id="1.10.10.60">
    <property type="entry name" value="Homeodomain-like"/>
    <property type="match status" value="1"/>
</dbReference>
<comment type="caution">
    <text evidence="6">The sequence shown here is derived from an EMBL/GenBank/DDBJ whole genome shotgun (WGS) entry which is preliminary data.</text>
</comment>
<dbReference type="PANTHER" id="PTHR30055">
    <property type="entry name" value="HTH-TYPE TRANSCRIPTIONAL REGULATOR RUTR"/>
    <property type="match status" value="1"/>
</dbReference>
<keyword evidence="1" id="KW-0805">Transcription regulation</keyword>
<feature type="DNA-binding region" description="H-T-H motif" evidence="4">
    <location>
        <begin position="34"/>
        <end position="53"/>
    </location>
</feature>
<keyword evidence="7" id="KW-1185">Reference proteome</keyword>